<accession>A0A218W6N9</accession>
<dbReference type="EMBL" id="MTKT01005034">
    <property type="protein sequence ID" value="OWM68203.1"/>
    <property type="molecule type" value="Genomic_DNA"/>
</dbReference>
<proteinExistence type="predicted"/>
<name>A0A218W6N9_PUNGR</name>
<evidence type="ECO:0000256" key="1">
    <source>
        <dbReference type="SAM" id="MobiDB-lite"/>
    </source>
</evidence>
<dbReference type="Proteomes" id="UP000197138">
    <property type="component" value="Unassembled WGS sequence"/>
</dbReference>
<feature type="compositionally biased region" description="Gly residues" evidence="1">
    <location>
        <begin position="9"/>
        <end position="27"/>
    </location>
</feature>
<gene>
    <name evidence="2" type="ORF">CDL15_Pgr004685</name>
</gene>
<organism evidence="2 3">
    <name type="scientific">Punica granatum</name>
    <name type="common">Pomegranate</name>
    <dbReference type="NCBI Taxonomy" id="22663"/>
    <lineage>
        <taxon>Eukaryota</taxon>
        <taxon>Viridiplantae</taxon>
        <taxon>Streptophyta</taxon>
        <taxon>Embryophyta</taxon>
        <taxon>Tracheophyta</taxon>
        <taxon>Spermatophyta</taxon>
        <taxon>Magnoliopsida</taxon>
        <taxon>eudicotyledons</taxon>
        <taxon>Gunneridae</taxon>
        <taxon>Pentapetalae</taxon>
        <taxon>rosids</taxon>
        <taxon>malvids</taxon>
        <taxon>Myrtales</taxon>
        <taxon>Lythraceae</taxon>
        <taxon>Punica</taxon>
    </lineage>
</organism>
<sequence>MVEKERGAGKGAGRGGPGAVAGGGGAGRNRSWSAVAMEREGAVRCCGGRAATIASAATSEKNSERRCICSDVKMASVQCRVQGRSLEEGRAAKHEMEEGFSLERPGAVPKAEPADAERMEGVCHSHSRGPNLLLALLHVGISQFLVLLAKVASILAPIMECQLRIAKNLVNASPMTAKTWSSLMMR</sequence>
<evidence type="ECO:0000313" key="2">
    <source>
        <dbReference type="EMBL" id="OWM68203.1"/>
    </source>
</evidence>
<protein>
    <submittedName>
        <fullName evidence="2">Uncharacterized protein</fullName>
    </submittedName>
</protein>
<evidence type="ECO:0000313" key="3">
    <source>
        <dbReference type="Proteomes" id="UP000197138"/>
    </source>
</evidence>
<reference evidence="3" key="1">
    <citation type="journal article" date="2017" name="Plant J.">
        <title>The pomegranate (Punica granatum L.) genome and the genomics of punicalagin biosynthesis.</title>
        <authorList>
            <person name="Qin G."/>
            <person name="Xu C."/>
            <person name="Ming R."/>
            <person name="Tang H."/>
            <person name="Guyot R."/>
            <person name="Kramer E.M."/>
            <person name="Hu Y."/>
            <person name="Yi X."/>
            <person name="Qi Y."/>
            <person name="Xu X."/>
            <person name="Gao Z."/>
            <person name="Pan H."/>
            <person name="Jian J."/>
            <person name="Tian Y."/>
            <person name="Yue Z."/>
            <person name="Xu Y."/>
        </authorList>
    </citation>
    <scope>NUCLEOTIDE SEQUENCE [LARGE SCALE GENOMIC DNA]</scope>
    <source>
        <strain evidence="3">cv. Dabenzi</strain>
    </source>
</reference>
<feature type="region of interest" description="Disordered" evidence="1">
    <location>
        <begin position="1"/>
        <end position="29"/>
    </location>
</feature>
<dbReference type="AlphaFoldDB" id="A0A218W6N9"/>
<comment type="caution">
    <text evidence="2">The sequence shown here is derived from an EMBL/GenBank/DDBJ whole genome shotgun (WGS) entry which is preliminary data.</text>
</comment>